<evidence type="ECO:0000313" key="3">
    <source>
        <dbReference type="Proteomes" id="UP000232196"/>
    </source>
</evidence>
<dbReference type="OrthoDB" id="7062900at2"/>
<evidence type="ECO:0000256" key="1">
    <source>
        <dbReference type="SAM" id="Phobius"/>
    </source>
</evidence>
<dbReference type="Proteomes" id="UP000232196">
    <property type="component" value="Unassembled WGS sequence"/>
</dbReference>
<proteinExistence type="predicted"/>
<dbReference type="EMBL" id="NPDN01000006">
    <property type="protein sequence ID" value="PJZ25232.1"/>
    <property type="molecule type" value="Genomic_DNA"/>
</dbReference>
<evidence type="ECO:0000313" key="2">
    <source>
        <dbReference type="EMBL" id="PJZ25232.1"/>
    </source>
</evidence>
<organism evidence="2 3">
    <name type="scientific">Leptospira hartskeerlii</name>
    <dbReference type="NCBI Taxonomy" id="2023177"/>
    <lineage>
        <taxon>Bacteria</taxon>
        <taxon>Pseudomonadati</taxon>
        <taxon>Spirochaetota</taxon>
        <taxon>Spirochaetia</taxon>
        <taxon>Leptospirales</taxon>
        <taxon>Leptospiraceae</taxon>
        <taxon>Leptospira</taxon>
    </lineage>
</organism>
<comment type="caution">
    <text evidence="2">The sequence shown here is derived from an EMBL/GenBank/DDBJ whole genome shotgun (WGS) entry which is preliminary data.</text>
</comment>
<keyword evidence="1" id="KW-1133">Transmembrane helix</keyword>
<dbReference type="RefSeq" id="WP_100707299.1">
    <property type="nucleotide sequence ID" value="NZ_NPDL01000005.1"/>
</dbReference>
<accession>A0A2M9XCE3</accession>
<feature type="transmembrane region" description="Helical" evidence="1">
    <location>
        <begin position="108"/>
        <end position="130"/>
    </location>
</feature>
<keyword evidence="1" id="KW-0472">Membrane</keyword>
<name>A0A2M9XCE3_9LEPT</name>
<protein>
    <submittedName>
        <fullName evidence="2">DUF1761 domain-containing protein</fullName>
    </submittedName>
</protein>
<feature type="transmembrane region" description="Helical" evidence="1">
    <location>
        <begin position="77"/>
        <end position="96"/>
    </location>
</feature>
<keyword evidence="1" id="KW-0812">Transmembrane</keyword>
<feature type="transmembrane region" description="Helical" evidence="1">
    <location>
        <begin position="43"/>
        <end position="65"/>
    </location>
</feature>
<sequence length="133" mass="14950">MKKFIMAVLGYLLPSFVLGVLWHFVFFKELYDSFGIYNRKDPIIALGFSTMLIQGVVLAYLYPYFKSLEARPIIGGLKFGLIFGTFLYSVSTMANAAKIEVVNPISWFAIQAVFHFLQFGISGILIGLAYKGK</sequence>
<reference evidence="2 3" key="1">
    <citation type="submission" date="2017-07" db="EMBL/GenBank/DDBJ databases">
        <title>Leptospira spp. isolated from tropical soils.</title>
        <authorList>
            <person name="Thibeaux R."/>
            <person name="Iraola G."/>
            <person name="Ferres I."/>
            <person name="Bierque E."/>
            <person name="Girault D."/>
            <person name="Soupe-Gilbert M.-E."/>
            <person name="Picardeau M."/>
            <person name="Goarant C."/>
        </authorList>
    </citation>
    <scope>NUCLEOTIDE SEQUENCE [LARGE SCALE GENOMIC DNA]</scope>
    <source>
        <strain evidence="2 3">MCA1-C-A1</strain>
    </source>
</reference>
<gene>
    <name evidence="2" type="ORF">CH357_13600</name>
</gene>
<keyword evidence="3" id="KW-1185">Reference proteome</keyword>
<dbReference type="AlphaFoldDB" id="A0A2M9XCE3"/>